<sequence>MPWVCLLGILGSTSKSGAKEACQEVPRDVRQGVKQEVLQCVAVSNKPKVVHQCNNMRVRQEVLKHGCAAGTRKETDRCISNCVRPSKKQHRMCCWFSGKVGHKKVDCFSREKSKNMAKKVNKTLIKSKKVEEVLLAKSDLLDEVKEETS</sequence>
<evidence type="ECO:0000313" key="2">
    <source>
        <dbReference type="EMBL" id="KAF3541142.1"/>
    </source>
</evidence>
<dbReference type="EMBL" id="QGKX02001290">
    <property type="protein sequence ID" value="KAF3541142.1"/>
    <property type="molecule type" value="Genomic_DNA"/>
</dbReference>
<feature type="chain" id="PRO_5035768446" description="CCHC-type domain-containing protein" evidence="1">
    <location>
        <begin position="19"/>
        <end position="149"/>
    </location>
</feature>
<name>A0A8S9QMW3_BRACR</name>
<evidence type="ECO:0008006" key="4">
    <source>
        <dbReference type="Google" id="ProtNLM"/>
    </source>
</evidence>
<comment type="caution">
    <text evidence="2">The sequence shown here is derived from an EMBL/GenBank/DDBJ whole genome shotgun (WGS) entry which is preliminary data.</text>
</comment>
<feature type="signal peptide" evidence="1">
    <location>
        <begin position="1"/>
        <end position="18"/>
    </location>
</feature>
<evidence type="ECO:0000256" key="1">
    <source>
        <dbReference type="SAM" id="SignalP"/>
    </source>
</evidence>
<gene>
    <name evidence="2" type="ORF">F2Q69_00021765</name>
</gene>
<dbReference type="AlphaFoldDB" id="A0A8S9QMW3"/>
<dbReference type="Proteomes" id="UP000712600">
    <property type="component" value="Unassembled WGS sequence"/>
</dbReference>
<protein>
    <recommendedName>
        <fullName evidence="4">CCHC-type domain-containing protein</fullName>
    </recommendedName>
</protein>
<reference evidence="2" key="1">
    <citation type="submission" date="2019-12" db="EMBL/GenBank/DDBJ databases">
        <title>Genome sequencing and annotation of Brassica cretica.</title>
        <authorList>
            <person name="Studholme D.J."/>
            <person name="Sarris P."/>
        </authorList>
    </citation>
    <scope>NUCLEOTIDE SEQUENCE</scope>
    <source>
        <strain evidence="2">PFS-109/04</strain>
        <tissue evidence="2">Leaf</tissue>
    </source>
</reference>
<accession>A0A8S9QMW3</accession>
<proteinExistence type="predicted"/>
<organism evidence="2 3">
    <name type="scientific">Brassica cretica</name>
    <name type="common">Mustard</name>
    <dbReference type="NCBI Taxonomy" id="69181"/>
    <lineage>
        <taxon>Eukaryota</taxon>
        <taxon>Viridiplantae</taxon>
        <taxon>Streptophyta</taxon>
        <taxon>Embryophyta</taxon>
        <taxon>Tracheophyta</taxon>
        <taxon>Spermatophyta</taxon>
        <taxon>Magnoliopsida</taxon>
        <taxon>eudicotyledons</taxon>
        <taxon>Gunneridae</taxon>
        <taxon>Pentapetalae</taxon>
        <taxon>rosids</taxon>
        <taxon>malvids</taxon>
        <taxon>Brassicales</taxon>
        <taxon>Brassicaceae</taxon>
        <taxon>Brassiceae</taxon>
        <taxon>Brassica</taxon>
    </lineage>
</organism>
<evidence type="ECO:0000313" key="3">
    <source>
        <dbReference type="Proteomes" id="UP000712600"/>
    </source>
</evidence>
<keyword evidence="1" id="KW-0732">Signal</keyword>